<evidence type="ECO:0000259" key="2">
    <source>
        <dbReference type="Pfam" id="PF03168"/>
    </source>
</evidence>
<sequence>MAKGTWIALGIIVILIVAGIAFYAAKEKALQECEASVTDIRLGNIGLNSADVKVVFEMRNLGDTTATMDKIDYKVYGNNKLLGSGEVLRKIEIPPSGVKTVDTSFTFKYADVGEAIQTAIREGTMGWEVKGTTYLHTPTGDIKVPLKFAKSAE</sequence>
<dbReference type="Gene3D" id="2.60.40.1820">
    <property type="match status" value="1"/>
</dbReference>
<dbReference type="Proteomes" id="UP000320766">
    <property type="component" value="Unassembled WGS sequence"/>
</dbReference>
<feature type="transmembrane region" description="Helical" evidence="1">
    <location>
        <begin position="6"/>
        <end position="25"/>
    </location>
</feature>
<accession>A0A520KXR2</accession>
<protein>
    <recommendedName>
        <fullName evidence="2">Late embryogenesis abundant protein LEA-2 subgroup domain-containing protein</fullName>
    </recommendedName>
</protein>
<dbReference type="InterPro" id="IPR004864">
    <property type="entry name" value="LEA_2"/>
</dbReference>
<reference evidence="3 4" key="1">
    <citation type="journal article" date="2019" name="Nat. Microbiol.">
        <title>Wide diversity of methane and short-chain alkane metabolisms in uncultured archaea.</title>
        <authorList>
            <person name="Borrel G."/>
            <person name="Adam P.S."/>
            <person name="McKay L.J."/>
            <person name="Chen L.X."/>
            <person name="Sierra-Garcia I.N."/>
            <person name="Sieber C.M."/>
            <person name="Letourneur Q."/>
            <person name="Ghozlane A."/>
            <person name="Andersen G.L."/>
            <person name="Li W.J."/>
            <person name="Hallam S.J."/>
            <person name="Muyzer G."/>
            <person name="de Oliveira V.M."/>
            <person name="Inskeep W.P."/>
            <person name="Banfield J.F."/>
            <person name="Gribaldo S."/>
        </authorList>
    </citation>
    <scope>NUCLEOTIDE SEQUENCE [LARGE SCALE GENOMIC DNA]</scope>
    <source>
        <strain evidence="3">NM1b</strain>
    </source>
</reference>
<evidence type="ECO:0000256" key="1">
    <source>
        <dbReference type="SAM" id="Phobius"/>
    </source>
</evidence>
<organism evidence="3 4">
    <name type="scientific">Candidatus Methanolliviera hydrocarbonicum</name>
    <dbReference type="NCBI Taxonomy" id="2491085"/>
    <lineage>
        <taxon>Archaea</taxon>
        <taxon>Methanobacteriati</taxon>
        <taxon>Methanobacteriota</taxon>
        <taxon>Candidatus Methanoliparia</taxon>
        <taxon>Candidatus Methanoliparales</taxon>
        <taxon>Candidatus Methanollivieraceae</taxon>
        <taxon>Candidatus Methanolliviera</taxon>
    </lineage>
</organism>
<proteinExistence type="predicted"/>
<feature type="domain" description="Late embryogenesis abundant protein LEA-2 subgroup" evidence="2">
    <location>
        <begin position="57"/>
        <end position="147"/>
    </location>
</feature>
<gene>
    <name evidence="3" type="ORF">EF807_02620</name>
</gene>
<dbReference type="Pfam" id="PF03168">
    <property type="entry name" value="LEA_2"/>
    <property type="match status" value="1"/>
</dbReference>
<keyword evidence="1" id="KW-1133">Transmembrane helix</keyword>
<evidence type="ECO:0000313" key="4">
    <source>
        <dbReference type="Proteomes" id="UP000320766"/>
    </source>
</evidence>
<evidence type="ECO:0000313" key="3">
    <source>
        <dbReference type="EMBL" id="RZN71062.1"/>
    </source>
</evidence>
<keyword evidence="1" id="KW-0472">Membrane</keyword>
<dbReference type="SUPFAM" id="SSF117070">
    <property type="entry name" value="LEA14-like"/>
    <property type="match status" value="1"/>
</dbReference>
<name>A0A520KXR2_9EURY</name>
<keyword evidence="1" id="KW-0812">Transmembrane</keyword>
<dbReference type="AlphaFoldDB" id="A0A520KXR2"/>
<dbReference type="EMBL" id="RXIL01000046">
    <property type="protein sequence ID" value="RZN71062.1"/>
    <property type="molecule type" value="Genomic_DNA"/>
</dbReference>
<comment type="caution">
    <text evidence="3">The sequence shown here is derived from an EMBL/GenBank/DDBJ whole genome shotgun (WGS) entry which is preliminary data.</text>
</comment>